<dbReference type="PRINTS" id="PR00952">
    <property type="entry name" value="TYPE3IMQPROT"/>
</dbReference>
<name>A0A0F5JYP1_9BURK</name>
<dbReference type="GO" id="GO:0009306">
    <property type="term" value="P:protein secretion"/>
    <property type="evidence" value="ECO:0007669"/>
    <property type="project" value="InterPro"/>
</dbReference>
<keyword evidence="3" id="KW-1003">Cell membrane</keyword>
<feature type="transmembrane region" description="Helical" evidence="8">
    <location>
        <begin position="20"/>
        <end position="41"/>
    </location>
</feature>
<comment type="subcellular location">
    <subcellularLocation>
        <location evidence="1">Cell membrane</location>
        <topology evidence="1">Multi-pass membrane protein</topology>
    </subcellularLocation>
</comment>
<feature type="transmembrane region" description="Helical" evidence="8">
    <location>
        <begin position="53"/>
        <end position="77"/>
    </location>
</feature>
<evidence type="ECO:0000313" key="9">
    <source>
        <dbReference type="EMBL" id="KKB62724.1"/>
    </source>
</evidence>
<dbReference type="EMBL" id="LAQU01000016">
    <property type="protein sequence ID" value="KKB62724.1"/>
    <property type="molecule type" value="Genomic_DNA"/>
</dbReference>
<dbReference type="PANTHER" id="PTHR34040">
    <property type="entry name" value="FLAGELLAR BIOSYNTHETIC PROTEIN FLIQ"/>
    <property type="match status" value="1"/>
</dbReference>
<evidence type="ECO:0000256" key="7">
    <source>
        <dbReference type="ARBA" id="ARBA00023136"/>
    </source>
</evidence>
<dbReference type="InterPro" id="IPR006306">
    <property type="entry name" value="T3SS_HrpO"/>
</dbReference>
<dbReference type="RefSeq" id="WP_024905060.1">
    <property type="nucleotide sequence ID" value="NZ_CADFGU010000012.1"/>
</dbReference>
<reference evidence="9 10" key="1">
    <citation type="submission" date="2015-03" db="EMBL/GenBank/DDBJ databases">
        <title>Draft Genome Sequence of Burkholderia andropogonis type strain ICMP2807, isolated from Sorghum bicolor.</title>
        <authorList>
            <person name="Lopes-Santos L."/>
            <person name="Castro D.B."/>
            <person name="Ottoboni L.M."/>
            <person name="Park D."/>
            <person name="Weirc B.S."/>
            <person name="Destefano S.A."/>
        </authorList>
    </citation>
    <scope>NUCLEOTIDE SEQUENCE [LARGE SCALE GENOMIC DNA]</scope>
    <source>
        <strain evidence="9 10">ICMP2807</strain>
    </source>
</reference>
<evidence type="ECO:0000256" key="3">
    <source>
        <dbReference type="ARBA" id="ARBA00022475"/>
    </source>
</evidence>
<dbReference type="PANTHER" id="PTHR34040:SF7">
    <property type="entry name" value="SURFACE PRESENTATION OF ANTIGENS PROTEIN SPAQ"/>
    <property type="match status" value="1"/>
</dbReference>
<dbReference type="InterPro" id="IPR002191">
    <property type="entry name" value="Bac_export_3"/>
</dbReference>
<keyword evidence="4 8" id="KW-0812">Transmembrane</keyword>
<dbReference type="STRING" id="28092.WM40_15620"/>
<evidence type="ECO:0000256" key="4">
    <source>
        <dbReference type="ARBA" id="ARBA00022692"/>
    </source>
</evidence>
<keyword evidence="10" id="KW-1185">Reference proteome</keyword>
<dbReference type="PATRIC" id="fig|28092.6.peg.3687"/>
<evidence type="ECO:0000256" key="1">
    <source>
        <dbReference type="ARBA" id="ARBA00004651"/>
    </source>
</evidence>
<protein>
    <submittedName>
        <fullName evidence="9">Aldolase</fullName>
    </submittedName>
</protein>
<dbReference type="Pfam" id="PF01313">
    <property type="entry name" value="Bac_export_3"/>
    <property type="match status" value="1"/>
</dbReference>
<dbReference type="GO" id="GO:0005886">
    <property type="term" value="C:plasma membrane"/>
    <property type="evidence" value="ECO:0007669"/>
    <property type="project" value="UniProtKB-SubCell"/>
</dbReference>
<dbReference type="NCBIfam" id="TIGR01403">
    <property type="entry name" value="fliQ_rel_III"/>
    <property type="match status" value="1"/>
</dbReference>
<keyword evidence="6" id="KW-0843">Virulence</keyword>
<evidence type="ECO:0000256" key="6">
    <source>
        <dbReference type="ARBA" id="ARBA00023026"/>
    </source>
</evidence>
<accession>A0A0F5JYP1</accession>
<evidence type="ECO:0000256" key="2">
    <source>
        <dbReference type="ARBA" id="ARBA00006156"/>
    </source>
</evidence>
<sequence length="87" mass="9092">MNTDALISLTMQGMLLCLYVTLPVIIVSAVSGLLVSFLQAITSLQDQTISHSVKLIAVCATVAMTAAWGGASILRFAQQLVTVAIPS</sequence>
<comment type="caution">
    <text evidence="9">The sequence shown here is derived from an EMBL/GenBank/DDBJ whole genome shotgun (WGS) entry which is preliminary data.</text>
</comment>
<dbReference type="OrthoDB" id="8780569at2"/>
<dbReference type="Proteomes" id="UP000033618">
    <property type="component" value="Unassembled WGS sequence"/>
</dbReference>
<keyword evidence="7 8" id="KW-0472">Membrane</keyword>
<evidence type="ECO:0000313" key="10">
    <source>
        <dbReference type="Proteomes" id="UP000033618"/>
    </source>
</evidence>
<organism evidence="9 10">
    <name type="scientific">Robbsia andropogonis</name>
    <dbReference type="NCBI Taxonomy" id="28092"/>
    <lineage>
        <taxon>Bacteria</taxon>
        <taxon>Pseudomonadati</taxon>
        <taxon>Pseudomonadota</taxon>
        <taxon>Betaproteobacteria</taxon>
        <taxon>Burkholderiales</taxon>
        <taxon>Burkholderiaceae</taxon>
        <taxon>Robbsia</taxon>
    </lineage>
</organism>
<keyword evidence="5 8" id="KW-1133">Transmembrane helix</keyword>
<gene>
    <name evidence="9" type="ORF">WM40_15620</name>
</gene>
<dbReference type="AlphaFoldDB" id="A0A0F5JYP1"/>
<evidence type="ECO:0000256" key="8">
    <source>
        <dbReference type="SAM" id="Phobius"/>
    </source>
</evidence>
<comment type="similarity">
    <text evidence="2">Belongs to the FliQ/MopD/SpaQ family.</text>
</comment>
<proteinExistence type="inferred from homology"/>
<evidence type="ECO:0000256" key="5">
    <source>
        <dbReference type="ARBA" id="ARBA00022989"/>
    </source>
</evidence>